<keyword evidence="1" id="KW-0812">Transmembrane</keyword>
<dbReference type="Proteomes" id="UP000231019">
    <property type="component" value="Unassembled WGS sequence"/>
</dbReference>
<comment type="caution">
    <text evidence="2">The sequence shown here is derived from an EMBL/GenBank/DDBJ whole genome shotgun (WGS) entry which is preliminary data.</text>
</comment>
<sequence length="94" mass="10589">MLHGIQFVSDTQFTRKPGLLYGFLLLSPLRIVLSGLSFVLSSVILLTDKRLPAYFGLVLLANVRNAFEFYGGHSSAYLVIETKNKRGPYFCCHF</sequence>
<protein>
    <submittedName>
        <fullName evidence="2">Uncharacterized protein</fullName>
    </submittedName>
</protein>
<feature type="transmembrane region" description="Helical" evidence="1">
    <location>
        <begin position="20"/>
        <end position="46"/>
    </location>
</feature>
<name>A0A2M7G4K4_9BACT</name>
<dbReference type="EMBL" id="PFFQ01000034">
    <property type="protein sequence ID" value="PIW16846.1"/>
    <property type="molecule type" value="Genomic_DNA"/>
</dbReference>
<evidence type="ECO:0000313" key="2">
    <source>
        <dbReference type="EMBL" id="PIW16846.1"/>
    </source>
</evidence>
<accession>A0A2M7G4K4</accession>
<gene>
    <name evidence="2" type="ORF">COW36_11225</name>
</gene>
<proteinExistence type="predicted"/>
<evidence type="ECO:0000313" key="3">
    <source>
        <dbReference type="Proteomes" id="UP000231019"/>
    </source>
</evidence>
<reference evidence="2 3" key="1">
    <citation type="submission" date="2017-09" db="EMBL/GenBank/DDBJ databases">
        <title>Depth-based differentiation of microbial function through sediment-hosted aquifers and enrichment of novel symbionts in the deep terrestrial subsurface.</title>
        <authorList>
            <person name="Probst A.J."/>
            <person name="Ladd B."/>
            <person name="Jarett J.K."/>
            <person name="Geller-Mcgrath D.E."/>
            <person name="Sieber C.M."/>
            <person name="Emerson J.B."/>
            <person name="Anantharaman K."/>
            <person name="Thomas B.C."/>
            <person name="Malmstrom R."/>
            <person name="Stieglmeier M."/>
            <person name="Klingl A."/>
            <person name="Woyke T."/>
            <person name="Ryan C.M."/>
            <person name="Banfield J.F."/>
        </authorList>
    </citation>
    <scope>NUCLEOTIDE SEQUENCE [LARGE SCALE GENOMIC DNA]</scope>
    <source>
        <strain evidence="2">CG17_big_fil_post_rev_8_21_14_2_50_48_46</strain>
    </source>
</reference>
<evidence type="ECO:0000256" key="1">
    <source>
        <dbReference type="SAM" id="Phobius"/>
    </source>
</evidence>
<dbReference type="AlphaFoldDB" id="A0A2M7G4K4"/>
<organism evidence="2 3">
    <name type="scientific">bacterium (Candidatus Blackallbacteria) CG17_big_fil_post_rev_8_21_14_2_50_48_46</name>
    <dbReference type="NCBI Taxonomy" id="2014261"/>
    <lineage>
        <taxon>Bacteria</taxon>
        <taxon>Candidatus Blackallbacteria</taxon>
    </lineage>
</organism>
<keyword evidence="1" id="KW-1133">Transmembrane helix</keyword>
<keyword evidence="1" id="KW-0472">Membrane</keyword>